<dbReference type="InterPro" id="IPR004045">
    <property type="entry name" value="Glutathione_S-Trfase_N"/>
</dbReference>
<dbReference type="Gene3D" id="3.40.30.10">
    <property type="entry name" value="Glutaredoxin"/>
    <property type="match status" value="1"/>
</dbReference>
<dbReference type="SUPFAM" id="SSF47616">
    <property type="entry name" value="GST C-terminal domain-like"/>
    <property type="match status" value="1"/>
</dbReference>
<name>A0A9P8TD48_9ASCO</name>
<keyword evidence="3" id="KW-1185">Reference proteome</keyword>
<dbReference type="Gene3D" id="1.20.1050.10">
    <property type="match status" value="1"/>
</dbReference>
<dbReference type="Proteomes" id="UP000769528">
    <property type="component" value="Unassembled WGS sequence"/>
</dbReference>
<dbReference type="AlphaFoldDB" id="A0A9P8TD48"/>
<comment type="caution">
    <text evidence="2">The sequence shown here is derived from an EMBL/GenBank/DDBJ whole genome shotgun (WGS) entry which is preliminary data.</text>
</comment>
<evidence type="ECO:0000259" key="1">
    <source>
        <dbReference type="Pfam" id="PF13417"/>
    </source>
</evidence>
<sequence>MSDKLILYNIPSKVDTWSGSVAKVKYLLDANNISYETVWVPFNKIGETLAARGIKPNPEPPLYTLPAITIGDLTISDSSKIVKYFIENQDDLIKKGILKDEFKAYNDLVTPEFFQYFENFIIKSEPLHDLIYKLLLANEVHLLNDEDQQPFIESRLIKGVDIPAIERQAKELNIARIWENATNFLNRDLKESFNYPGLQRDKFLTGKFVYGDELTWADILFFTRFNHLEELAKANVEYSKIPENGLVDSEWIKAWIKRVEDIIN</sequence>
<organism evidence="2 3">
    <name type="scientific">Wickerhamomyces mucosus</name>
    <dbReference type="NCBI Taxonomy" id="1378264"/>
    <lineage>
        <taxon>Eukaryota</taxon>
        <taxon>Fungi</taxon>
        <taxon>Dikarya</taxon>
        <taxon>Ascomycota</taxon>
        <taxon>Saccharomycotina</taxon>
        <taxon>Saccharomycetes</taxon>
        <taxon>Phaffomycetales</taxon>
        <taxon>Wickerhamomycetaceae</taxon>
        <taxon>Wickerhamomyces</taxon>
    </lineage>
</organism>
<reference evidence="2" key="2">
    <citation type="submission" date="2021-01" db="EMBL/GenBank/DDBJ databases">
        <authorList>
            <person name="Schikora-Tamarit M.A."/>
        </authorList>
    </citation>
    <scope>NUCLEOTIDE SEQUENCE</scope>
    <source>
        <strain evidence="2">CBS6341</strain>
    </source>
</reference>
<dbReference type="InterPro" id="IPR036282">
    <property type="entry name" value="Glutathione-S-Trfase_C_sf"/>
</dbReference>
<gene>
    <name evidence="2" type="ORF">WICMUC_002925</name>
</gene>
<reference evidence="2" key="1">
    <citation type="journal article" date="2021" name="Open Biol.">
        <title>Shared evolutionary footprints suggest mitochondrial oxidative damage underlies multiple complex I losses in fungi.</title>
        <authorList>
            <person name="Schikora-Tamarit M.A."/>
            <person name="Marcet-Houben M."/>
            <person name="Nosek J."/>
            <person name="Gabaldon T."/>
        </authorList>
    </citation>
    <scope>NUCLEOTIDE SEQUENCE</scope>
    <source>
        <strain evidence="2">CBS6341</strain>
    </source>
</reference>
<proteinExistence type="predicted"/>
<dbReference type="Pfam" id="PF13417">
    <property type="entry name" value="GST_N_3"/>
    <property type="match status" value="1"/>
</dbReference>
<dbReference type="SUPFAM" id="SSF52833">
    <property type="entry name" value="Thioredoxin-like"/>
    <property type="match status" value="1"/>
</dbReference>
<accession>A0A9P8TD48</accession>
<evidence type="ECO:0000313" key="2">
    <source>
        <dbReference type="EMBL" id="KAH3675093.1"/>
    </source>
</evidence>
<evidence type="ECO:0000313" key="3">
    <source>
        <dbReference type="Proteomes" id="UP000769528"/>
    </source>
</evidence>
<dbReference type="OrthoDB" id="4951845at2759"/>
<protein>
    <recommendedName>
        <fullName evidence="1">GST N-terminal domain-containing protein</fullName>
    </recommendedName>
</protein>
<dbReference type="EMBL" id="JAEUBF010000782">
    <property type="protein sequence ID" value="KAH3675093.1"/>
    <property type="molecule type" value="Genomic_DNA"/>
</dbReference>
<feature type="domain" description="GST N-terminal" evidence="1">
    <location>
        <begin position="21"/>
        <end position="90"/>
    </location>
</feature>
<dbReference type="InterPro" id="IPR036249">
    <property type="entry name" value="Thioredoxin-like_sf"/>
</dbReference>